<feature type="domain" description="Schizont-infected cell agglutination C-terminal" evidence="4">
    <location>
        <begin position="694"/>
        <end position="748"/>
    </location>
</feature>
<sequence>MLMVFEFDDRIKEASDNRISINRFNDVFVNYVEGKLNELANDTTDTYDKKCRDFNYFIDDVKDMFINHDLVRSTPEILQKVWESRIDKKLPGLMEKTTKNTCVRVPHDYEKKYRDLRKDLEDFCDEKTDRLAKLKVSNNYVNDCFDYNKWVNDKRNAFITGMTDTDIRKRKMYLRKSDSCDLNNLSSLFLNIICTRPRDVPGKPSSKDSGVKDKKKDGRSDGEVFNDVNGDTSKETSSGGDKDKSVEDRYDVGISEDGSPNEDIPIVLEEPAECKDDDCFDVIEFYESHKTGVSPIDIGLSVRCPLNYHGIYRKGNKLYRSIENRSAHNSKKHGSKRSISNGNEQAISDNMDMEIIVDGDPYSAPCFVPDKEPCRNFVQDAEGGKTGTGICPHSESSNNNVVPKTEVTLHFVSPDRDRINPPDLIYNLIRDGFMSTRKFLSESEGNHITYISHSALEDPTNAMLGGSTMTPKAEKSILHNIKELDFSFPPNENPTYESSSLTVPTSSPINQVNNDNMSTHPGSNENGTVHKKDEMPETNRKEKKIYSYFFNGILVIFIIFIIYQIFMKQSSFLWFSKNDKKGRIMKNIKEKVTKKMRKSNISEKIGKDIVDMKRIKSDIIHDRFIRNIYNIQYRNEIDEEIKDYIQLKDLIYDDEEKKKKKKYHEEYEKKDFQDDVINTEKDKIFLSKEREWKWKTIIEIHMEVLEDCKNEEWEKNKGDFLEICIEEFMKEDNEFNNNIKKNKDDLLINKNEDIYFSNVIEKQIGLWNKWIERHRYMIEKWKKEDWFCDLKETLKNEFEEQMDIGKVFFFYENNREYGKNFYLEKQKIIWKRWIERYVKHVDDYIIEIWFKRMMDELEKAQGNLGKSSCEKDEIINIESNHDNLNFYKKKKKKLINKIWIQIHMLLLEEYKKEECKRSKNILLDNYIDILKSDGNEKKNMNILEILIEMKKKYISENEDYEKKVFKEDKMFEDYMGDWKYYEKNYINEKENDTYKHDDIKIKKYFLENPFVEMEKDMTERYMNNIYDNYLSKGYEQETIMESIQDINDTKKSIEEFHKEEKYDDTEKKKEKWKTVIEIYMEVFNESKKDEWEECRGDFLQICLEEFIKTKDAINKGDNINKTDYLYTDKNIKGYDNINTYRINGDIKNKYLLERQKIIWLKCIKRNKYILGKWKNEEWFKKLKYNWNDEVNRKLYVNNLFDNVNTNNKRNPMIERQKIIWRKWIAKHVYNIDVMENEEWFKEFIKKYEKEDYDYISGTYEIQDEIKKKKLLSKVFIDIYMMVLEDFKEEECKKNKEIFLDTYIDELKKDSKSEKNKSMLNILDEIKSDIHIGYEKEDMKEWKNKHWFEKLKKEWNIRENTNYDEIEKTKMEKIHFNVINNYMLEIQNGIMKKYWDDMEIQWIDYDNKTDWLKIAVQLSNNEKNVCKRRYDYIRNNNLYNKNKYMTMEEQDMKEDDTYDTYEKNLLFFKRIIKMYMELLDEYKKADWDKNKGDFLKIALEEFVETKYEKQNHLRIMEKINDNNNEYDENYISIQQNLLWNKWIERKRYIIEKWKNEEWFEKLKSEWKKEQNKDIKQDEIQILIEKRENNVTDNYDNNNNNNILTEIEKILWRNWLRNQKSVMEKYNHQKWFRDVLYKYEKELKELENLKSDYLKNDISKIMDEELDMKNREYLIIQMWMEIHMMILEDCKKDEYINSEEMFLDACIEKLKNEKNEKYKNSMLEIIMNIKEKHMLSKKEYMKNEWKKKEKLFEIFKKNCINEQDRNILEEEIEKDIIEDIEKNKIYINNNDDDIIKNTYIEKQKAICKKRVEKYLNHIDELSEENSFINFMTKDQIKNSNNSELEKLIKEEILKKILSTEMDMTFLDEFNKGDFMENSEDSINVDIKRKKKKKKEKHIMENDDENIYKMEKENNFINMNELELHKEFDNNNKVKLKELHTEFHKDEQEILSSQYENIKNAMINDNENYDNSNYMKNIIEQKMIILKEYYNRKKYTL</sequence>
<keyword evidence="3" id="KW-0472">Membrane</keyword>
<proteinExistence type="predicted"/>
<dbReference type="VEuPathDB" id="PlasmoDB:PRCDC_0830100"/>
<keyword evidence="3" id="KW-1133">Transmembrane helix</keyword>
<feature type="transmembrane region" description="Helical" evidence="3">
    <location>
        <begin position="545"/>
        <end position="566"/>
    </location>
</feature>
<feature type="compositionally biased region" description="Polar residues" evidence="2">
    <location>
        <begin position="513"/>
        <end position="527"/>
    </location>
</feature>
<keyword evidence="3" id="KW-0812">Transmembrane</keyword>
<evidence type="ECO:0000256" key="3">
    <source>
        <dbReference type="SAM" id="Phobius"/>
    </source>
</evidence>
<reference evidence="5" key="1">
    <citation type="submission" date="2014-01" db="EMBL/GenBank/DDBJ databases">
        <authorList>
            <person name="Aslett M."/>
        </authorList>
    </citation>
    <scope>NUCLEOTIDE SEQUENCE</scope>
    <source>
        <strain evidence="5">CDC</strain>
    </source>
</reference>
<accession>A0A060RS19</accession>
<keyword evidence="6" id="KW-1185">Reference proteome</keyword>
<gene>
    <name evidence="5" type="primary">SURF8.2</name>
    <name evidence="5" type="ORF">PRCDC_0830100</name>
</gene>
<evidence type="ECO:0000259" key="4">
    <source>
        <dbReference type="Pfam" id="PF12879"/>
    </source>
</evidence>
<reference evidence="5" key="2">
    <citation type="submission" date="2014-05" db="EMBL/GenBank/DDBJ databases">
        <title>The genome sequences of chimpanzee malaria parasites reveal the path to human adaptation.</title>
        <authorList>
            <person name="Otto T.D."/>
            <person name="Rayner J.C."/>
            <person name="Boehme U."/>
            <person name="Pain A."/>
            <person name="Spottiswoode N."/>
            <person name="Sanders M."/>
            <person name="Quail M."/>
            <person name="Ollomo B."/>
            <person name="Renaud F."/>
            <person name="Thomas A.W."/>
            <person name="Prugnolle F."/>
            <person name="Conway D.J."/>
            <person name="Newbold C."/>
            <person name="Berriman M."/>
        </authorList>
    </citation>
    <scope>NUCLEOTIDE SEQUENCE [LARGE SCALE GENOMIC DNA]</scope>
    <source>
        <strain evidence="5">CDC</strain>
    </source>
</reference>
<feature type="compositionally biased region" description="Basic and acidic residues" evidence="2">
    <location>
        <begin position="240"/>
        <end position="251"/>
    </location>
</feature>
<dbReference type="InterPro" id="IPR024288">
    <property type="entry name" value="SICA_C"/>
</dbReference>
<feature type="region of interest" description="Disordered" evidence="2">
    <location>
        <begin position="326"/>
        <end position="345"/>
    </location>
</feature>
<feature type="region of interest" description="Disordered" evidence="2">
    <location>
        <begin position="200"/>
        <end position="263"/>
    </location>
</feature>
<protein>
    <submittedName>
        <fullName evidence="5">Surface-associated interspersed protein 8.2 (SURFIN 8.2)</fullName>
    </submittedName>
</protein>
<feature type="compositionally biased region" description="Basic and acidic residues" evidence="2">
    <location>
        <begin position="528"/>
        <end position="537"/>
    </location>
</feature>
<feature type="region of interest" description="Disordered" evidence="2">
    <location>
        <begin position="513"/>
        <end position="537"/>
    </location>
</feature>
<dbReference type="PhylomeDB" id="A0A060RS19"/>
<keyword evidence="1" id="KW-0175">Coiled coil</keyword>
<name>A0A060RS19_PLARE</name>
<dbReference type="Proteomes" id="UP000027581">
    <property type="component" value="Unassembled WGS sequence"/>
</dbReference>
<evidence type="ECO:0000256" key="1">
    <source>
        <dbReference type="SAM" id="Coils"/>
    </source>
</evidence>
<feature type="compositionally biased region" description="Basic and acidic residues" evidence="2">
    <location>
        <begin position="200"/>
        <end position="222"/>
    </location>
</feature>
<dbReference type="VEuPathDB" id="PlasmoDB:PRG01_0833700"/>
<feature type="coiled-coil region" evidence="1">
    <location>
        <begin position="1508"/>
        <end position="1535"/>
    </location>
</feature>
<dbReference type="Pfam" id="PF12879">
    <property type="entry name" value="SICA_C"/>
    <property type="match status" value="1"/>
</dbReference>
<organism evidence="5 6">
    <name type="scientific">Plasmodium reichenowi</name>
    <dbReference type="NCBI Taxonomy" id="5854"/>
    <lineage>
        <taxon>Eukaryota</taxon>
        <taxon>Sar</taxon>
        <taxon>Alveolata</taxon>
        <taxon>Apicomplexa</taxon>
        <taxon>Aconoidasida</taxon>
        <taxon>Haemosporida</taxon>
        <taxon>Plasmodiidae</taxon>
        <taxon>Plasmodium</taxon>
        <taxon>Plasmodium (Laverania)</taxon>
    </lineage>
</organism>
<evidence type="ECO:0000256" key="2">
    <source>
        <dbReference type="SAM" id="MobiDB-lite"/>
    </source>
</evidence>
<evidence type="ECO:0000313" key="5">
    <source>
        <dbReference type="EMBL" id="CDO64069.1"/>
    </source>
</evidence>
<dbReference type="EMBL" id="HG810769">
    <property type="protein sequence ID" value="CDO64069.1"/>
    <property type="molecule type" value="Genomic_DNA"/>
</dbReference>
<evidence type="ECO:0000313" key="6">
    <source>
        <dbReference type="Proteomes" id="UP000027581"/>
    </source>
</evidence>
<feature type="compositionally biased region" description="Polar residues" evidence="2">
    <location>
        <begin position="229"/>
        <end position="239"/>
    </location>
</feature>